<dbReference type="GO" id="GO:0006302">
    <property type="term" value="P:double-strand break repair"/>
    <property type="evidence" value="ECO:0007669"/>
    <property type="project" value="TreeGrafter"/>
</dbReference>
<dbReference type="AlphaFoldDB" id="A0A219B7X6"/>
<name>A0A219B7X6_9SPHN</name>
<dbReference type="RefSeq" id="WP_088712611.1">
    <property type="nucleotide sequence ID" value="NZ_NFZT01000001.1"/>
</dbReference>
<dbReference type="PANTHER" id="PTHR32182:SF22">
    <property type="entry name" value="ATP-DEPENDENT ENDONUCLEASE, OLD FAMILY-RELATED"/>
    <property type="match status" value="1"/>
</dbReference>
<accession>A0A219B7X6</accession>
<comment type="caution">
    <text evidence="2">The sequence shown here is derived from an EMBL/GenBank/DDBJ whole genome shotgun (WGS) entry which is preliminary data.</text>
</comment>
<reference evidence="3" key="1">
    <citation type="submission" date="2017-05" db="EMBL/GenBank/DDBJ databases">
        <authorList>
            <person name="Lin X."/>
        </authorList>
    </citation>
    <scope>NUCLEOTIDE SEQUENCE [LARGE SCALE GENOMIC DNA]</scope>
    <source>
        <strain evidence="3">JLT2012</strain>
    </source>
</reference>
<keyword evidence="3" id="KW-1185">Reference proteome</keyword>
<dbReference type="SUPFAM" id="SSF52540">
    <property type="entry name" value="P-loop containing nucleoside triphosphate hydrolases"/>
    <property type="match status" value="1"/>
</dbReference>
<protein>
    <recommendedName>
        <fullName evidence="1">Protein CR006 P-loop domain-containing protein</fullName>
    </recommendedName>
</protein>
<dbReference type="OrthoDB" id="9789562at2"/>
<dbReference type="Gene3D" id="3.40.50.300">
    <property type="entry name" value="P-loop containing nucleotide triphosphate hydrolases"/>
    <property type="match status" value="1"/>
</dbReference>
<dbReference type="GO" id="GO:0000731">
    <property type="term" value="P:DNA synthesis involved in DNA repair"/>
    <property type="evidence" value="ECO:0007669"/>
    <property type="project" value="TreeGrafter"/>
</dbReference>
<sequence>MVQAIQLLRNIGQFDSVNAGAQIPFAKLTVVYGENGRGKTTLTAILRSLATGAAAPISDRHRLGAANPPHVVIGLAAGAPAVFENGAWSRTEPNVAVFDDEFVAQNVCSGIEVIPGNRQNLHELIVGSQGVALNAAVQTHVDRIEQHNRDLRAKADAIPAARRGGLDAEAFCALQPIPDLDRELADAEKRLAAARSSEVVATAAIFPALSLPAFDLDALDGLLGRDLPGLEEAAAERVQAHIALLARGGERWIGEGLTHADHAAAAGPAICPFCAQDLAGSSVIGHYRAYFGDAYNDLKRDIANAIQALTTTHAGDVPAAFERTVREAIERREFWQAFTEVPAIQIDTAEIARAWKAARDGIMERLKAKQAAPLEPLALGDDVRAAVATYEEQRVGLDRVAAVLVQANEALALVKEEARAANVAALAADLTRLRAVEARHQPDMAALCTAYVDERDEKGRTETARDQAREALNQYRQNVFPAYQDAVNDYLRRFNAGFRLGNVAPVNNRGGSAANYNVLINNIAVGLNAAEGPCFRTALSAGDRNTLALAFFFATLERDQALAQKIVVIDDPMSSLDEHRTLHTVQEIHRLAGAVGQVIVLSHSKPFILNVWEKCGALPRASLQVVRAQQGSTLVAWDVTGDMITLHDKRHADALAYLQAADPAVERKIAESLRPMLETFVRVAFPAQFRPGGKLGQFADICRQRLGTADEILGPNDTAELRALLDFGNRYHHDENPAYQTEAINDRELADFTRRTLAFASRPRQ</sequence>
<dbReference type="Proteomes" id="UP000198462">
    <property type="component" value="Unassembled WGS sequence"/>
</dbReference>
<dbReference type="PANTHER" id="PTHR32182">
    <property type="entry name" value="DNA REPLICATION AND REPAIR PROTEIN RECF"/>
    <property type="match status" value="1"/>
</dbReference>
<gene>
    <name evidence="2" type="ORF">B5C34_10725</name>
</gene>
<proteinExistence type="predicted"/>
<dbReference type="EMBL" id="NFZT01000001">
    <property type="protein sequence ID" value="OWV33889.1"/>
    <property type="molecule type" value="Genomic_DNA"/>
</dbReference>
<evidence type="ECO:0000259" key="1">
    <source>
        <dbReference type="Pfam" id="PF13166"/>
    </source>
</evidence>
<dbReference type="InterPro" id="IPR026866">
    <property type="entry name" value="CR006_AAA"/>
</dbReference>
<feature type="domain" description="Protein CR006 P-loop" evidence="1">
    <location>
        <begin position="13"/>
        <end position="152"/>
    </location>
</feature>
<organism evidence="2 3">
    <name type="scientific">Pacificimonas flava</name>
    <dbReference type="NCBI Taxonomy" id="1234595"/>
    <lineage>
        <taxon>Bacteria</taxon>
        <taxon>Pseudomonadati</taxon>
        <taxon>Pseudomonadota</taxon>
        <taxon>Alphaproteobacteria</taxon>
        <taxon>Sphingomonadales</taxon>
        <taxon>Sphingosinicellaceae</taxon>
        <taxon>Pacificimonas</taxon>
    </lineage>
</organism>
<evidence type="ECO:0000313" key="3">
    <source>
        <dbReference type="Proteomes" id="UP000198462"/>
    </source>
</evidence>
<dbReference type="Pfam" id="PF13166">
    <property type="entry name" value="AAA_13"/>
    <property type="match status" value="2"/>
</dbReference>
<evidence type="ECO:0000313" key="2">
    <source>
        <dbReference type="EMBL" id="OWV33889.1"/>
    </source>
</evidence>
<feature type="domain" description="Protein CR006 P-loop" evidence="1">
    <location>
        <begin position="250"/>
        <end position="738"/>
    </location>
</feature>
<dbReference type="InterPro" id="IPR027417">
    <property type="entry name" value="P-loop_NTPase"/>
</dbReference>